<protein>
    <recommendedName>
        <fullName evidence="2">Homoserine dehydrogenase catalytic domain-containing protein</fullName>
    </recommendedName>
</protein>
<organism evidence="3 4">
    <name type="scientific">Mediterraneibacter gnavus</name>
    <name type="common">Ruminococcus gnavus</name>
    <dbReference type="NCBI Taxonomy" id="33038"/>
    <lineage>
        <taxon>Bacteria</taxon>
        <taxon>Bacillati</taxon>
        <taxon>Bacillota</taxon>
        <taxon>Clostridia</taxon>
        <taxon>Lachnospirales</taxon>
        <taxon>Lachnospiraceae</taxon>
        <taxon>Mediterraneibacter</taxon>
    </lineage>
</organism>
<dbReference type="GO" id="GO:0009088">
    <property type="term" value="P:threonine biosynthetic process"/>
    <property type="evidence" value="ECO:0007669"/>
    <property type="project" value="TreeGrafter"/>
</dbReference>
<dbReference type="GO" id="GO:0004412">
    <property type="term" value="F:homoserine dehydrogenase activity"/>
    <property type="evidence" value="ECO:0007669"/>
    <property type="project" value="TreeGrafter"/>
</dbReference>
<evidence type="ECO:0000313" key="3">
    <source>
        <dbReference type="EMBL" id="MCB5495855.1"/>
    </source>
</evidence>
<dbReference type="Gene3D" id="3.30.360.10">
    <property type="entry name" value="Dihydrodipicolinate Reductase, domain 2"/>
    <property type="match status" value="1"/>
</dbReference>
<reference evidence="3" key="1">
    <citation type="submission" date="2021-10" db="EMBL/GenBank/DDBJ databases">
        <title>Collection of gut derived symbiotic bacterial strains cultured from healthy donors.</title>
        <authorList>
            <person name="Lin H."/>
            <person name="Littmann E."/>
            <person name="Claire K."/>
            <person name="Pamer E."/>
        </authorList>
    </citation>
    <scope>NUCLEOTIDE SEQUENCE</scope>
    <source>
        <strain evidence="3">MSK.23.4</strain>
    </source>
</reference>
<evidence type="ECO:0000313" key="4">
    <source>
        <dbReference type="Proteomes" id="UP001297422"/>
    </source>
</evidence>
<feature type="non-terminal residue" evidence="3">
    <location>
        <position position="152"/>
    </location>
</feature>
<dbReference type="EMBL" id="JAJBNC010000114">
    <property type="protein sequence ID" value="MCB5495855.1"/>
    <property type="molecule type" value="Genomic_DNA"/>
</dbReference>
<evidence type="ECO:0000259" key="2">
    <source>
        <dbReference type="Pfam" id="PF00742"/>
    </source>
</evidence>
<dbReference type="SUPFAM" id="SSF55347">
    <property type="entry name" value="Glyceraldehyde-3-phosphate dehydrogenase-like, C-terminal domain"/>
    <property type="match status" value="1"/>
</dbReference>
<keyword evidence="1" id="KW-0560">Oxidoreductase</keyword>
<dbReference type="Gene3D" id="3.30.70.260">
    <property type="match status" value="1"/>
</dbReference>
<feature type="non-terminal residue" evidence="3">
    <location>
        <position position="1"/>
    </location>
</feature>
<dbReference type="InterPro" id="IPR001342">
    <property type="entry name" value="HDH_cat"/>
</dbReference>
<gene>
    <name evidence="3" type="ORF">LIQ10_19405</name>
</gene>
<dbReference type="PANTHER" id="PTHR43331">
    <property type="entry name" value="HOMOSERINE DEHYDROGENASE"/>
    <property type="match status" value="1"/>
</dbReference>
<feature type="domain" description="Homoserine dehydrogenase catalytic" evidence="2">
    <location>
        <begin position="1"/>
        <end position="85"/>
    </location>
</feature>
<dbReference type="PANTHER" id="PTHR43331:SF1">
    <property type="entry name" value="HOMOSERINE DEHYDROGENASE"/>
    <property type="match status" value="1"/>
</dbReference>
<evidence type="ECO:0000256" key="1">
    <source>
        <dbReference type="ARBA" id="ARBA00023002"/>
    </source>
</evidence>
<dbReference type="AlphaFoldDB" id="A0AAJ1B0G5"/>
<proteinExistence type="predicted"/>
<dbReference type="Gene3D" id="3.40.50.720">
    <property type="entry name" value="NAD(P)-binding Rossmann-like Domain"/>
    <property type="match status" value="1"/>
</dbReference>
<comment type="caution">
    <text evidence="3">The sequence shown here is derived from an EMBL/GenBank/DDBJ whole genome shotgun (WGS) entry which is preliminary data.</text>
</comment>
<sequence length="152" mass="17396">VTKVDMDYAKKLGYRFKMIAQAKEVNNGIGIDVAATLVSKKELVANVMDAYNVVEIDNDYVENVIYYGKGAGRYVTASAVVSDIIKTTQVERWDHDYEDCSNIYPITKSKYYLRANKPLDVDYEMYFTEKHDHIYITHEIELADLTTDLGDT</sequence>
<name>A0AAJ1B0G5_MEDGN</name>
<dbReference type="Pfam" id="PF00742">
    <property type="entry name" value="Homoserine_dh"/>
    <property type="match status" value="1"/>
</dbReference>
<dbReference type="Proteomes" id="UP001297422">
    <property type="component" value="Unassembled WGS sequence"/>
</dbReference>
<accession>A0AAJ1B0G5</accession>